<protein>
    <submittedName>
        <fullName evidence="1">Putative integrase</fullName>
    </submittedName>
</protein>
<accession>A0A0B8QF30</accession>
<comment type="caution">
    <text evidence="1">The sequence shown here is derived from an EMBL/GenBank/DDBJ whole genome shotgun (WGS) entry which is preliminary data.</text>
</comment>
<dbReference type="InterPro" id="IPR011010">
    <property type="entry name" value="DNA_brk_join_enz"/>
</dbReference>
<dbReference type="EMBL" id="BBSC01000004">
    <property type="protein sequence ID" value="GAM75652.1"/>
    <property type="molecule type" value="Genomic_DNA"/>
</dbReference>
<evidence type="ECO:0000313" key="2">
    <source>
        <dbReference type="Proteomes" id="UP000031666"/>
    </source>
</evidence>
<dbReference type="AlphaFoldDB" id="A0A0B8QF30"/>
<dbReference type="SUPFAM" id="SSF56349">
    <property type="entry name" value="DNA breaking-rejoining enzymes"/>
    <property type="match status" value="1"/>
</dbReference>
<reference evidence="1 2" key="2">
    <citation type="submission" date="2015-01" db="EMBL/GenBank/DDBJ databases">
        <authorList>
            <consortium name="NBRP consortium"/>
            <person name="Sawabe T."/>
            <person name="Meirelles P."/>
            <person name="Feng G."/>
            <person name="Sayaka M."/>
            <person name="Hattori M."/>
            <person name="Ohkuma M."/>
        </authorList>
    </citation>
    <scope>NUCLEOTIDE SEQUENCE [LARGE SCALE GENOMIC DNA]</scope>
    <source>
        <strain evidence="2">JCM 19241</strain>
    </source>
</reference>
<dbReference type="Proteomes" id="UP000031666">
    <property type="component" value="Unassembled WGS sequence"/>
</dbReference>
<evidence type="ECO:0000313" key="1">
    <source>
        <dbReference type="EMBL" id="GAM75652.1"/>
    </source>
</evidence>
<gene>
    <name evidence="1" type="ORF">JCM19241_3564</name>
</gene>
<reference evidence="1 2" key="1">
    <citation type="submission" date="2015-01" db="EMBL/GenBank/DDBJ databases">
        <title>Vibrio sp. C94 JCM 19241 whole genome shotgun sequence.</title>
        <authorList>
            <person name="Sawabe T."/>
            <person name="Meirelles P."/>
            <person name="Feng G."/>
            <person name="Sayaka M."/>
            <person name="Hattori M."/>
            <person name="Ohkuma M."/>
        </authorList>
    </citation>
    <scope>NUCLEOTIDE SEQUENCE [LARGE SCALE GENOMIC DNA]</scope>
    <source>
        <strain evidence="2">JCM 19241</strain>
    </source>
</reference>
<proteinExistence type="predicted"/>
<organism evidence="1 2">
    <name type="scientific">Vibrio ishigakensis</name>
    <dbReference type="NCBI Taxonomy" id="1481914"/>
    <lineage>
        <taxon>Bacteria</taxon>
        <taxon>Pseudomonadati</taxon>
        <taxon>Pseudomonadota</taxon>
        <taxon>Gammaproteobacteria</taxon>
        <taxon>Vibrionales</taxon>
        <taxon>Vibrionaceae</taxon>
        <taxon>Vibrio</taxon>
    </lineage>
</organism>
<sequence length="775" mass="87810">MINKYLSNLNALVNTYKNSSLPQFTNHEGYKVSFDDLVWYHTNSEGRKARVLCCVHDGIRRQHDRSLTNTSKLPSPYDHLLKVFIIDVFNLEKSAAHRSTLIAEARYILSNLSNAHLYTLTTNILTSLYHDRNSDHAHYFIHFCKKHKLVPSTLNLIGKHNRDRTGEGTLKTNLEKLPNESSIIALGDIYTKVYESVDDDGNLCPGGLIDVGDAFVIAMCCLALGSPNRAKAEQTVLEKQKLKKLTKDGKTVHSLVWKGSKGFEDNRKHVLSSMASAIDKCVRFFSRFGEPARILNSFYANPNQTLRILTKEIEIDPQRLSNLDLDNIPSMFQLGYALGFYKINQTVDVINDSMKHRLENGAVVYTSAQSKPFHCDAIYQVNLSHHPIKKPIWQLSQDDLVYIGQGKDAAFNTLLGYSYNKETSFIKNGAYTISELQTLWIKHYTTEYIPEFPLCYGKSENFVDMRHALFSILGCEMPTTPSFSGGTSFYSPVSISKLEAYFNNRLGKNKQTSIFSKYGYCPSLGLTSHQLRHYSNTLADLSHIPASFITAWSGRKNVRHTDTYIHTDDGFKSERVKAILSDDASTAISIRIKSLQEVSESTNIYATETSTGVCSQNLIVSPCDYLNDFISQCFLCPEACYIAGDDKAIELLEKDCQYQKRRLELVSDDARLKSSNAMQQWFKIHFFNTEVMSSLIKVMKDSPQGNTIRYARSASEFRITDISSGDRHTVKFELPNLDHKLDLLIKDTNHSRNNFEDNEDLSDLLSMFGLSSEDL</sequence>
<dbReference type="GO" id="GO:0003677">
    <property type="term" value="F:DNA binding"/>
    <property type="evidence" value="ECO:0007669"/>
    <property type="project" value="InterPro"/>
</dbReference>
<name>A0A0B8QF30_9VIBR</name>